<sequence>MTSNSSSSSSSSSTSGVRAERAAERAAERPADRSRRVARALPAAAAAALIAGPVLWSLGMYTSPPADSMADADYIASLARDTTMTQVSALLLHYGNLAIAFGVLAAPALVRGVRGAWLAVVGAVLTAIGFANVSGMVLSDWWNASAGRALTSEQAVELFRGFKEASLVWLWDGTEPFSLIGPILLLVGLARAGVLGWWTIGLFVAGVAGLMVFGAGAPVLVAAMVLVGFSPFALMGVRILQRMRLAD</sequence>
<dbReference type="RefSeq" id="WP_034803968.1">
    <property type="nucleotide sequence ID" value="NZ_AWSA01000014.1"/>
</dbReference>
<keyword evidence="2" id="KW-1133">Transmembrane helix</keyword>
<feature type="transmembrane region" description="Helical" evidence="2">
    <location>
        <begin position="168"/>
        <end position="187"/>
    </location>
</feature>
<feature type="transmembrane region" description="Helical" evidence="2">
    <location>
        <begin position="117"/>
        <end position="138"/>
    </location>
</feature>
<reference evidence="3 4" key="1">
    <citation type="submission" date="2013-08" db="EMBL/GenBank/DDBJ databases">
        <title>Intrasporangium oryzae NRRL B-24470.</title>
        <authorList>
            <person name="Liu H."/>
            <person name="Wang G."/>
        </authorList>
    </citation>
    <scope>NUCLEOTIDE SEQUENCE [LARGE SCALE GENOMIC DNA]</scope>
    <source>
        <strain evidence="3 4">NRRL B-24470</strain>
    </source>
</reference>
<evidence type="ECO:0000256" key="1">
    <source>
        <dbReference type="SAM" id="MobiDB-lite"/>
    </source>
</evidence>
<keyword evidence="4" id="KW-1185">Reference proteome</keyword>
<dbReference type="EMBL" id="AWSA01000014">
    <property type="protein sequence ID" value="EWT02100.1"/>
    <property type="molecule type" value="Genomic_DNA"/>
</dbReference>
<proteinExistence type="predicted"/>
<feature type="transmembrane region" description="Helical" evidence="2">
    <location>
        <begin position="219"/>
        <end position="240"/>
    </location>
</feature>
<dbReference type="eggNOG" id="ENOG5032Y4M">
    <property type="taxonomic scope" value="Bacteria"/>
</dbReference>
<comment type="caution">
    <text evidence="3">The sequence shown here is derived from an EMBL/GenBank/DDBJ whole genome shotgun (WGS) entry which is preliminary data.</text>
</comment>
<feature type="transmembrane region" description="Helical" evidence="2">
    <location>
        <begin position="194"/>
        <end position="213"/>
    </location>
</feature>
<evidence type="ECO:0000313" key="3">
    <source>
        <dbReference type="EMBL" id="EWT02100.1"/>
    </source>
</evidence>
<dbReference type="STRING" id="1386089.N865_07000"/>
<evidence type="ECO:0008006" key="5">
    <source>
        <dbReference type="Google" id="ProtNLM"/>
    </source>
</evidence>
<dbReference type="OrthoDB" id="3828896at2"/>
<accession>W9G7V5</accession>
<dbReference type="AlphaFoldDB" id="W9G7V5"/>
<feature type="transmembrane region" description="Helical" evidence="2">
    <location>
        <begin position="40"/>
        <end position="59"/>
    </location>
</feature>
<feature type="transmembrane region" description="Helical" evidence="2">
    <location>
        <begin position="91"/>
        <end position="110"/>
    </location>
</feature>
<dbReference type="Proteomes" id="UP000019489">
    <property type="component" value="Unassembled WGS sequence"/>
</dbReference>
<organism evidence="3 4">
    <name type="scientific">Intrasporangium oryzae NRRL B-24470</name>
    <dbReference type="NCBI Taxonomy" id="1386089"/>
    <lineage>
        <taxon>Bacteria</taxon>
        <taxon>Bacillati</taxon>
        <taxon>Actinomycetota</taxon>
        <taxon>Actinomycetes</taxon>
        <taxon>Micrococcales</taxon>
        <taxon>Intrasporangiaceae</taxon>
        <taxon>Intrasporangium</taxon>
    </lineage>
</organism>
<keyword evidence="2" id="KW-0472">Membrane</keyword>
<evidence type="ECO:0000256" key="2">
    <source>
        <dbReference type="SAM" id="Phobius"/>
    </source>
</evidence>
<feature type="region of interest" description="Disordered" evidence="1">
    <location>
        <begin position="1"/>
        <end position="33"/>
    </location>
</feature>
<keyword evidence="2" id="KW-0812">Transmembrane</keyword>
<name>W9G7V5_9MICO</name>
<feature type="compositionally biased region" description="Basic and acidic residues" evidence="1">
    <location>
        <begin position="18"/>
        <end position="33"/>
    </location>
</feature>
<feature type="compositionally biased region" description="Low complexity" evidence="1">
    <location>
        <begin position="1"/>
        <end position="15"/>
    </location>
</feature>
<evidence type="ECO:0000313" key="4">
    <source>
        <dbReference type="Proteomes" id="UP000019489"/>
    </source>
</evidence>
<gene>
    <name evidence="3" type="ORF">N865_07000</name>
</gene>
<protein>
    <recommendedName>
        <fullName evidence="5">DUF4386 family protein</fullName>
    </recommendedName>
</protein>